<dbReference type="Pfam" id="PF05119">
    <property type="entry name" value="Terminase_4"/>
    <property type="match status" value="1"/>
</dbReference>
<feature type="region of interest" description="Disordered" evidence="1">
    <location>
        <begin position="1"/>
        <end position="31"/>
    </location>
</feature>
<evidence type="ECO:0000313" key="2">
    <source>
        <dbReference type="EMBL" id="KRU23533.1"/>
    </source>
</evidence>
<dbReference type="Proteomes" id="UP000051202">
    <property type="component" value="Unassembled WGS sequence"/>
</dbReference>
<dbReference type="STRING" id="554343.AS194_03965"/>
<reference evidence="2 3" key="1">
    <citation type="submission" date="2015-11" db="EMBL/GenBank/DDBJ databases">
        <title>Permanent draft genome of Psychrobacter piscatorii LQ58.</title>
        <authorList>
            <person name="Zhou M."/>
            <person name="Dong B."/>
            <person name="Liu Q."/>
        </authorList>
    </citation>
    <scope>NUCLEOTIDE SEQUENCE [LARGE SCALE GENOMIC DNA]</scope>
    <source>
        <strain evidence="2 3">LQ58</strain>
    </source>
</reference>
<name>A0A0T6DVF6_9GAMM</name>
<evidence type="ECO:0000256" key="1">
    <source>
        <dbReference type="SAM" id="MobiDB-lite"/>
    </source>
</evidence>
<sequence length="158" mass="17191">MSRPRKPTQLKVLQGSRVRSDREAASNAAQPQIAVPPCPDWLDAKSRKQWDKIAPQLVALGLLSVIDGDLFGAYAETSARYGDVCAKLEDVDTWIGTTPNGFKVQTALVSIRNTLQKQLISLGREFGLSPAARSSIKVDVTQGSLFGDDEFGEFNKQG</sequence>
<dbReference type="EMBL" id="LNDJ01000013">
    <property type="protein sequence ID" value="KRU23533.1"/>
    <property type="molecule type" value="Genomic_DNA"/>
</dbReference>
<organism evidence="2 3">
    <name type="scientific">Psychrobacter piscatorii</name>
    <dbReference type="NCBI Taxonomy" id="554343"/>
    <lineage>
        <taxon>Bacteria</taxon>
        <taxon>Pseudomonadati</taxon>
        <taxon>Pseudomonadota</taxon>
        <taxon>Gammaproteobacteria</taxon>
        <taxon>Moraxellales</taxon>
        <taxon>Moraxellaceae</taxon>
        <taxon>Psychrobacter</taxon>
    </lineage>
</organism>
<proteinExistence type="predicted"/>
<accession>A0A0T6DVF6</accession>
<protein>
    <submittedName>
        <fullName evidence="2">Terminase</fullName>
    </submittedName>
</protein>
<dbReference type="InterPro" id="IPR006448">
    <property type="entry name" value="Phage_term_ssu_P27"/>
</dbReference>
<gene>
    <name evidence="2" type="ORF">AS194_03965</name>
</gene>
<evidence type="ECO:0000313" key="3">
    <source>
        <dbReference type="Proteomes" id="UP000051202"/>
    </source>
</evidence>
<keyword evidence="3" id="KW-1185">Reference proteome</keyword>
<dbReference type="NCBIfam" id="TIGR01558">
    <property type="entry name" value="sm_term_P27"/>
    <property type="match status" value="1"/>
</dbReference>
<dbReference type="AlphaFoldDB" id="A0A0T6DVF6"/>
<dbReference type="RefSeq" id="WP_058023692.1">
    <property type="nucleotide sequence ID" value="NZ_LNDJ01000013.1"/>
</dbReference>
<comment type="caution">
    <text evidence="2">The sequence shown here is derived from an EMBL/GenBank/DDBJ whole genome shotgun (WGS) entry which is preliminary data.</text>
</comment>